<feature type="transmembrane region" description="Helical" evidence="7">
    <location>
        <begin position="86"/>
        <end position="105"/>
    </location>
</feature>
<dbReference type="InterPro" id="IPR001851">
    <property type="entry name" value="ABC_transp_permease"/>
</dbReference>
<comment type="subcellular location">
    <subcellularLocation>
        <location evidence="1">Cell membrane</location>
        <topology evidence="1">Multi-pass membrane protein</topology>
    </subcellularLocation>
</comment>
<accession>A0A8B2NQ78</accession>
<keyword evidence="2" id="KW-1003">Cell membrane</keyword>
<protein>
    <submittedName>
        <fullName evidence="8">Branched-chain amino acid ABC transporter permease</fullName>
    </submittedName>
</protein>
<evidence type="ECO:0000256" key="4">
    <source>
        <dbReference type="ARBA" id="ARBA00022989"/>
    </source>
</evidence>
<feature type="transmembrane region" description="Helical" evidence="7">
    <location>
        <begin position="272"/>
        <end position="298"/>
    </location>
</feature>
<reference evidence="8 9" key="1">
    <citation type="submission" date="2018-05" db="EMBL/GenBank/DDBJ databases">
        <title>Acuticoccus sediminis sp. nov., isolated from deep-sea sediment of Indian Ocean.</title>
        <authorList>
            <person name="Liu X."/>
            <person name="Lai Q."/>
            <person name="Du Y."/>
            <person name="Sun F."/>
            <person name="Zhang X."/>
            <person name="Wang S."/>
            <person name="Shao Z."/>
        </authorList>
    </citation>
    <scope>NUCLEOTIDE SEQUENCE [LARGE SCALE GENOMIC DNA]</scope>
    <source>
        <strain evidence="8 9">PTG4-2</strain>
    </source>
</reference>
<dbReference type="EMBL" id="QHHQ01000010">
    <property type="protein sequence ID" value="RAH97041.1"/>
    <property type="molecule type" value="Genomic_DNA"/>
</dbReference>
<dbReference type="GO" id="GO:0015658">
    <property type="term" value="F:branched-chain amino acid transmembrane transporter activity"/>
    <property type="evidence" value="ECO:0007669"/>
    <property type="project" value="InterPro"/>
</dbReference>
<evidence type="ECO:0000256" key="1">
    <source>
        <dbReference type="ARBA" id="ARBA00004651"/>
    </source>
</evidence>
<dbReference type="GO" id="GO:0005886">
    <property type="term" value="C:plasma membrane"/>
    <property type="evidence" value="ECO:0007669"/>
    <property type="project" value="UniProtKB-SubCell"/>
</dbReference>
<dbReference type="Pfam" id="PF02653">
    <property type="entry name" value="BPD_transp_2"/>
    <property type="match status" value="1"/>
</dbReference>
<comment type="caution">
    <text evidence="8">The sequence shown here is derived from an EMBL/GenBank/DDBJ whole genome shotgun (WGS) entry which is preliminary data.</text>
</comment>
<feature type="transmembrane region" description="Helical" evidence="7">
    <location>
        <begin position="237"/>
        <end position="260"/>
    </location>
</feature>
<organism evidence="8 9">
    <name type="scientific">Acuticoccus sediminis</name>
    <dbReference type="NCBI Taxonomy" id="2184697"/>
    <lineage>
        <taxon>Bacteria</taxon>
        <taxon>Pseudomonadati</taxon>
        <taxon>Pseudomonadota</taxon>
        <taxon>Alphaproteobacteria</taxon>
        <taxon>Hyphomicrobiales</taxon>
        <taxon>Amorphaceae</taxon>
        <taxon>Acuticoccus</taxon>
    </lineage>
</organism>
<dbReference type="InterPro" id="IPR043428">
    <property type="entry name" value="LivM-like"/>
</dbReference>
<dbReference type="PANTHER" id="PTHR30482:SF20">
    <property type="entry name" value="HIGH-AFFINITY BRANCHED-CHAIN AMINO ACID TRANSPORT SYSTEM PERMEASE PROTEIN LIVM"/>
    <property type="match status" value="1"/>
</dbReference>
<evidence type="ECO:0000256" key="5">
    <source>
        <dbReference type="ARBA" id="ARBA00023136"/>
    </source>
</evidence>
<evidence type="ECO:0000256" key="6">
    <source>
        <dbReference type="SAM" id="MobiDB-lite"/>
    </source>
</evidence>
<keyword evidence="9" id="KW-1185">Reference proteome</keyword>
<evidence type="ECO:0000256" key="7">
    <source>
        <dbReference type="SAM" id="Phobius"/>
    </source>
</evidence>
<feature type="transmembrane region" description="Helical" evidence="7">
    <location>
        <begin position="61"/>
        <end position="79"/>
    </location>
</feature>
<feature type="transmembrane region" description="Helical" evidence="7">
    <location>
        <begin position="310"/>
        <end position="328"/>
    </location>
</feature>
<gene>
    <name evidence="8" type="ORF">DLJ53_30675</name>
</gene>
<evidence type="ECO:0000256" key="3">
    <source>
        <dbReference type="ARBA" id="ARBA00022692"/>
    </source>
</evidence>
<feature type="transmembrane region" description="Helical" evidence="7">
    <location>
        <begin position="135"/>
        <end position="152"/>
    </location>
</feature>
<feature type="transmembrane region" description="Helical" evidence="7">
    <location>
        <begin position="187"/>
        <end position="207"/>
    </location>
</feature>
<name>A0A8B2NQ78_9HYPH</name>
<evidence type="ECO:0000313" key="8">
    <source>
        <dbReference type="EMBL" id="RAH97041.1"/>
    </source>
</evidence>
<sequence>MDQTTSRLTPETAAASTSATRRARARRRSLGGMAATLVVLAVFVALPFLLSNFGVSTLTKVLIYSLAILGLNLLTGINGQFSLGHGAFFAIGAYTTAILMVHFGVPYPLTLPVAAVVTFAIGVAFGLPALRLENIYLALATFALAVATPQILKLSPLEAWTGGVQGLQYYAMKPKVPLGLPLSANQYMYFFVLLVCVLVYWFAHNLVTSRTGRAFMAIRDNPIAARSMGVDVSRYKATCFGISAMIAGLAGSLTAIYLPFVAPDSFTFTLSIALFVGMVVGGVGWLPGAIFGGLFVVYAPNVAQEVATKGLAGAVYGLILILLIYLAPQGIGGLVRSSLRRLRHLNDKGPASGH</sequence>
<dbReference type="CDD" id="cd06581">
    <property type="entry name" value="TM_PBP1_LivM_like"/>
    <property type="match status" value="1"/>
</dbReference>
<dbReference type="RefSeq" id="WP_111352149.1">
    <property type="nucleotide sequence ID" value="NZ_JAIWKD010000010.1"/>
</dbReference>
<evidence type="ECO:0000313" key="9">
    <source>
        <dbReference type="Proteomes" id="UP000249590"/>
    </source>
</evidence>
<dbReference type="PANTHER" id="PTHR30482">
    <property type="entry name" value="HIGH-AFFINITY BRANCHED-CHAIN AMINO ACID TRANSPORT SYSTEM PERMEASE"/>
    <property type="match status" value="1"/>
</dbReference>
<keyword evidence="3 7" id="KW-0812">Transmembrane</keyword>
<dbReference type="OrthoDB" id="9814461at2"/>
<evidence type="ECO:0000256" key="2">
    <source>
        <dbReference type="ARBA" id="ARBA00022475"/>
    </source>
</evidence>
<dbReference type="AlphaFoldDB" id="A0A8B2NQ78"/>
<proteinExistence type="predicted"/>
<feature type="transmembrane region" description="Helical" evidence="7">
    <location>
        <begin position="111"/>
        <end position="130"/>
    </location>
</feature>
<feature type="transmembrane region" description="Helical" evidence="7">
    <location>
        <begin position="30"/>
        <end position="49"/>
    </location>
</feature>
<feature type="region of interest" description="Disordered" evidence="6">
    <location>
        <begin position="1"/>
        <end position="22"/>
    </location>
</feature>
<keyword evidence="4 7" id="KW-1133">Transmembrane helix</keyword>
<dbReference type="Proteomes" id="UP000249590">
    <property type="component" value="Unassembled WGS sequence"/>
</dbReference>
<keyword evidence="5 7" id="KW-0472">Membrane</keyword>